<sequence length="60" mass="6755">MVRAQSPERQTAPQVEEILFRDVTLIDVVGGSARKGMDVLVHGERIERIFRTQRLTAACC</sequence>
<proteinExistence type="predicted"/>
<dbReference type="Gene3D" id="2.30.40.10">
    <property type="entry name" value="Urease, subunit C, domain 1"/>
    <property type="match status" value="1"/>
</dbReference>
<name>A0A2Z5G920_9BACT</name>
<gene>
    <name evidence="1" type="ORF">ACPOL_6229</name>
</gene>
<keyword evidence="2" id="KW-1185">Reference proteome</keyword>
<accession>A0A2Z5G920</accession>
<dbReference type="EMBL" id="CP030840">
    <property type="protein sequence ID" value="AXC15470.1"/>
    <property type="molecule type" value="Genomic_DNA"/>
</dbReference>
<protein>
    <submittedName>
        <fullName evidence="1">Uncharacterized protein</fullName>
    </submittedName>
</protein>
<reference evidence="1 2" key="1">
    <citation type="journal article" date="2018" name="Front. Microbiol.">
        <title>Hydrolytic Capabilities as a Key to Environmental Success: Chitinolytic and Cellulolytic Acidobacteria From Acidic Sub-arctic Soils and Boreal Peatlands.</title>
        <authorList>
            <person name="Belova S.E."/>
            <person name="Ravin N.V."/>
            <person name="Pankratov T.A."/>
            <person name="Rakitin A.L."/>
            <person name="Ivanova A.A."/>
            <person name="Beletsky A.V."/>
            <person name="Mardanov A.V."/>
            <person name="Sinninghe Damste J.S."/>
            <person name="Dedysh S.N."/>
        </authorList>
    </citation>
    <scope>NUCLEOTIDE SEQUENCE [LARGE SCALE GENOMIC DNA]</scope>
    <source>
        <strain evidence="1 2">SBC82</strain>
    </source>
</reference>
<organism evidence="1 2">
    <name type="scientific">Acidisarcina polymorpha</name>
    <dbReference type="NCBI Taxonomy" id="2211140"/>
    <lineage>
        <taxon>Bacteria</taxon>
        <taxon>Pseudomonadati</taxon>
        <taxon>Acidobacteriota</taxon>
        <taxon>Terriglobia</taxon>
        <taxon>Terriglobales</taxon>
        <taxon>Acidobacteriaceae</taxon>
        <taxon>Acidisarcina</taxon>
    </lineage>
</organism>
<dbReference type="Proteomes" id="UP000253606">
    <property type="component" value="Chromosome"/>
</dbReference>
<evidence type="ECO:0000313" key="2">
    <source>
        <dbReference type="Proteomes" id="UP000253606"/>
    </source>
</evidence>
<dbReference type="AlphaFoldDB" id="A0A2Z5G920"/>
<evidence type="ECO:0000313" key="1">
    <source>
        <dbReference type="EMBL" id="AXC15470.1"/>
    </source>
</evidence>
<dbReference type="SUPFAM" id="SSF51338">
    <property type="entry name" value="Composite domain of metallo-dependent hydrolases"/>
    <property type="match status" value="1"/>
</dbReference>
<dbReference type="GO" id="GO:0016810">
    <property type="term" value="F:hydrolase activity, acting on carbon-nitrogen (but not peptide) bonds"/>
    <property type="evidence" value="ECO:0007669"/>
    <property type="project" value="InterPro"/>
</dbReference>
<dbReference type="InterPro" id="IPR011059">
    <property type="entry name" value="Metal-dep_hydrolase_composite"/>
</dbReference>
<dbReference type="KEGG" id="abas:ACPOL_6229"/>